<dbReference type="STRING" id="592050.SAMN05421875_12733"/>
<dbReference type="PROSITE" id="PS50801">
    <property type="entry name" value="STAS"/>
    <property type="match status" value="1"/>
</dbReference>
<dbReference type="EMBL" id="FNQJ01000027">
    <property type="protein sequence ID" value="SEA75164.1"/>
    <property type="molecule type" value="Genomic_DNA"/>
</dbReference>
<keyword evidence="1" id="KW-0472">Membrane</keyword>
<dbReference type="InterPro" id="IPR058548">
    <property type="entry name" value="MlaB-like_STAS"/>
</dbReference>
<dbReference type="Proteomes" id="UP000199002">
    <property type="component" value="Unassembled WGS sequence"/>
</dbReference>
<keyword evidence="1" id="KW-1133">Transmembrane helix</keyword>
<dbReference type="Pfam" id="PF13466">
    <property type="entry name" value="STAS_2"/>
    <property type="match status" value="1"/>
</dbReference>
<dbReference type="InterPro" id="IPR036513">
    <property type="entry name" value="STAS_dom_sf"/>
</dbReference>
<evidence type="ECO:0000256" key="1">
    <source>
        <dbReference type="SAM" id="Phobius"/>
    </source>
</evidence>
<dbReference type="AlphaFoldDB" id="A0A1H4DQY8"/>
<evidence type="ECO:0000259" key="2">
    <source>
        <dbReference type="PROSITE" id="PS50801"/>
    </source>
</evidence>
<dbReference type="Gene3D" id="3.30.750.24">
    <property type="entry name" value="STAS domain"/>
    <property type="match status" value="1"/>
</dbReference>
<name>A0A1H4DQY8_9BURK</name>
<protein>
    <submittedName>
        <fullName evidence="3">Phospholipid transport system transporter-binding protein</fullName>
    </submittedName>
</protein>
<proteinExistence type="predicted"/>
<reference evidence="4" key="1">
    <citation type="submission" date="2016-10" db="EMBL/GenBank/DDBJ databases">
        <authorList>
            <person name="Varghese N."/>
            <person name="Submissions S."/>
        </authorList>
    </citation>
    <scope>NUCLEOTIDE SEQUENCE [LARGE SCALE GENOMIC DNA]</scope>
    <source>
        <strain evidence="4">DSM 25157</strain>
    </source>
</reference>
<feature type="transmembrane region" description="Helical" evidence="1">
    <location>
        <begin position="32"/>
        <end position="51"/>
    </location>
</feature>
<dbReference type="GeneID" id="34235067"/>
<feature type="domain" description="STAS" evidence="2">
    <location>
        <begin position="1"/>
        <end position="90"/>
    </location>
</feature>
<gene>
    <name evidence="3" type="ORF">SAMN05421875_12733</name>
</gene>
<keyword evidence="1" id="KW-0812">Transmembrane</keyword>
<dbReference type="RefSeq" id="WP_092699941.1">
    <property type="nucleotide sequence ID" value="NZ_CAXIQL010000015.1"/>
</dbReference>
<keyword evidence="4" id="KW-1185">Reference proteome</keyword>
<organism evidence="3 4">
    <name type="scientific">Acidovorax soli</name>
    <dbReference type="NCBI Taxonomy" id="592050"/>
    <lineage>
        <taxon>Bacteria</taxon>
        <taxon>Pseudomonadati</taxon>
        <taxon>Pseudomonadota</taxon>
        <taxon>Betaproteobacteria</taxon>
        <taxon>Burkholderiales</taxon>
        <taxon>Comamonadaceae</taxon>
        <taxon>Acidovorax</taxon>
    </lineage>
</organism>
<evidence type="ECO:0000313" key="3">
    <source>
        <dbReference type="EMBL" id="SEA75164.1"/>
    </source>
</evidence>
<accession>A0A1H4DQY8</accession>
<feature type="transmembrane region" description="Helical" evidence="1">
    <location>
        <begin position="63"/>
        <end position="82"/>
    </location>
</feature>
<evidence type="ECO:0000313" key="4">
    <source>
        <dbReference type="Proteomes" id="UP000199002"/>
    </source>
</evidence>
<dbReference type="InterPro" id="IPR002645">
    <property type="entry name" value="STAS_dom"/>
</dbReference>
<dbReference type="SUPFAM" id="SSF52091">
    <property type="entry name" value="SpoIIaa-like"/>
    <property type="match status" value="1"/>
</dbReference>
<sequence length="90" mass="9445">MLVLPSELTHRQASGCLRMLVQGLQVLKGPEVVVDASALAVFDTSALAVLLECRREALADRKAFVVRGLPAALVGMAGLYGVDDLLQVAG</sequence>